<evidence type="ECO:0000313" key="7">
    <source>
        <dbReference type="Proteomes" id="UP000240883"/>
    </source>
</evidence>
<dbReference type="Gene3D" id="1.10.287.130">
    <property type="match status" value="1"/>
</dbReference>
<feature type="region of interest" description="Disordered" evidence="3">
    <location>
        <begin position="250"/>
        <end position="273"/>
    </location>
</feature>
<dbReference type="EMBL" id="KZ678132">
    <property type="protein sequence ID" value="PSN69984.1"/>
    <property type="molecule type" value="Genomic_DNA"/>
</dbReference>
<dbReference type="Gene3D" id="3.30.565.10">
    <property type="entry name" value="Histidine kinase-like ATPase, C-terminal domain"/>
    <property type="match status" value="1"/>
</dbReference>
<dbReference type="InterPro" id="IPR003661">
    <property type="entry name" value="HisK_dim/P_dom"/>
</dbReference>
<dbReference type="SMART" id="SM00448">
    <property type="entry name" value="REC"/>
    <property type="match status" value="1"/>
</dbReference>
<evidence type="ECO:0000256" key="3">
    <source>
        <dbReference type="SAM" id="MobiDB-lite"/>
    </source>
</evidence>
<dbReference type="CDD" id="cd17546">
    <property type="entry name" value="REC_hyHK_CKI1_RcsC-like"/>
    <property type="match status" value="1"/>
</dbReference>
<dbReference type="SUPFAM" id="SSF55874">
    <property type="entry name" value="ATPase domain of HSP90 chaperone/DNA topoisomerase II/histidine kinase"/>
    <property type="match status" value="1"/>
</dbReference>
<dbReference type="InterPro" id="IPR029016">
    <property type="entry name" value="GAF-like_dom_sf"/>
</dbReference>
<feature type="modified residue" description="4-aspartylphosphate" evidence="2">
    <location>
        <position position="1049"/>
    </location>
</feature>
<dbReference type="PROSITE" id="PS50110">
    <property type="entry name" value="RESPONSE_REGULATORY"/>
    <property type="match status" value="1"/>
</dbReference>
<dbReference type="Gene3D" id="3.30.450.40">
    <property type="match status" value="1"/>
</dbReference>
<dbReference type="SMART" id="SM00388">
    <property type="entry name" value="HisKA"/>
    <property type="match status" value="1"/>
</dbReference>
<dbReference type="GO" id="GO:0000155">
    <property type="term" value="F:phosphorelay sensor kinase activity"/>
    <property type="evidence" value="ECO:0007669"/>
    <property type="project" value="InterPro"/>
</dbReference>
<evidence type="ECO:0000256" key="1">
    <source>
        <dbReference type="ARBA" id="ARBA00022553"/>
    </source>
</evidence>
<dbReference type="InterPro" id="IPR036097">
    <property type="entry name" value="HisK_dim/P_sf"/>
</dbReference>
<evidence type="ECO:0000259" key="5">
    <source>
        <dbReference type="PROSITE" id="PS50110"/>
    </source>
</evidence>
<dbReference type="PANTHER" id="PTHR43719:SF11">
    <property type="entry name" value="HISTIDINE KINASE_RESPONSE REGULATOR, PUTATIVE-RELATED"/>
    <property type="match status" value="1"/>
</dbReference>
<dbReference type="Pfam" id="PF00512">
    <property type="entry name" value="HisKA"/>
    <property type="match status" value="1"/>
</dbReference>
<gene>
    <name evidence="6" type="ORF">BS50DRAFT_618935</name>
</gene>
<proteinExistence type="predicted"/>
<dbReference type="InterPro" id="IPR003594">
    <property type="entry name" value="HATPase_dom"/>
</dbReference>
<dbReference type="Gene3D" id="3.40.50.2300">
    <property type="match status" value="1"/>
</dbReference>
<dbReference type="Pfam" id="PF02518">
    <property type="entry name" value="HATPase_c"/>
    <property type="match status" value="1"/>
</dbReference>
<dbReference type="STRING" id="1448308.A0A2T2NX43"/>
<reference evidence="6 7" key="1">
    <citation type="journal article" date="2018" name="Front. Microbiol.">
        <title>Genome-Wide Analysis of Corynespora cassiicola Leaf Fall Disease Putative Effectors.</title>
        <authorList>
            <person name="Lopez D."/>
            <person name="Ribeiro S."/>
            <person name="Label P."/>
            <person name="Fumanal B."/>
            <person name="Venisse J.S."/>
            <person name="Kohler A."/>
            <person name="de Oliveira R.R."/>
            <person name="Labutti K."/>
            <person name="Lipzen A."/>
            <person name="Lail K."/>
            <person name="Bauer D."/>
            <person name="Ohm R.A."/>
            <person name="Barry K.W."/>
            <person name="Spatafora J."/>
            <person name="Grigoriev I.V."/>
            <person name="Martin F.M."/>
            <person name="Pujade-Renaud V."/>
        </authorList>
    </citation>
    <scope>NUCLEOTIDE SEQUENCE [LARGE SCALE GENOMIC DNA]</scope>
    <source>
        <strain evidence="6 7">Philippines</strain>
    </source>
</reference>
<evidence type="ECO:0008006" key="8">
    <source>
        <dbReference type="Google" id="ProtNLM"/>
    </source>
</evidence>
<dbReference type="CDD" id="cd00082">
    <property type="entry name" value="HisKA"/>
    <property type="match status" value="1"/>
</dbReference>
<dbReference type="InterPro" id="IPR004358">
    <property type="entry name" value="Sig_transdc_His_kin-like_C"/>
</dbReference>
<organism evidence="6 7">
    <name type="scientific">Corynespora cassiicola Philippines</name>
    <dbReference type="NCBI Taxonomy" id="1448308"/>
    <lineage>
        <taxon>Eukaryota</taxon>
        <taxon>Fungi</taxon>
        <taxon>Dikarya</taxon>
        <taxon>Ascomycota</taxon>
        <taxon>Pezizomycotina</taxon>
        <taxon>Dothideomycetes</taxon>
        <taxon>Pleosporomycetidae</taxon>
        <taxon>Pleosporales</taxon>
        <taxon>Corynesporascaceae</taxon>
        <taxon>Corynespora</taxon>
    </lineage>
</organism>
<feature type="compositionally biased region" description="Polar residues" evidence="3">
    <location>
        <begin position="322"/>
        <end position="358"/>
    </location>
</feature>
<dbReference type="SUPFAM" id="SSF52172">
    <property type="entry name" value="CheY-like"/>
    <property type="match status" value="1"/>
</dbReference>
<protein>
    <recommendedName>
        <fullName evidence="8">Sensor histidine kinase-like protein/response regulator</fullName>
    </recommendedName>
</protein>
<dbReference type="InterPro" id="IPR011006">
    <property type="entry name" value="CheY-like_superfamily"/>
</dbReference>
<feature type="compositionally biased region" description="Basic and acidic residues" evidence="3">
    <location>
        <begin position="262"/>
        <end position="273"/>
    </location>
</feature>
<feature type="domain" description="Response regulatory" evidence="5">
    <location>
        <begin position="998"/>
        <end position="1119"/>
    </location>
</feature>
<dbReference type="Pfam" id="PF00072">
    <property type="entry name" value="Response_reg"/>
    <property type="match status" value="1"/>
</dbReference>
<evidence type="ECO:0000313" key="6">
    <source>
        <dbReference type="EMBL" id="PSN69984.1"/>
    </source>
</evidence>
<dbReference type="PANTHER" id="PTHR43719">
    <property type="entry name" value="TWO-COMPONENT HISTIDINE KINASE"/>
    <property type="match status" value="1"/>
</dbReference>
<name>A0A2T2NX43_CORCC</name>
<dbReference type="SUPFAM" id="SSF47384">
    <property type="entry name" value="Homodimeric domain of signal transducing histidine kinase"/>
    <property type="match status" value="1"/>
</dbReference>
<dbReference type="SMART" id="SM00387">
    <property type="entry name" value="HATPase_c"/>
    <property type="match status" value="1"/>
</dbReference>
<dbReference type="InterPro" id="IPR050956">
    <property type="entry name" value="2C_system_His_kinase"/>
</dbReference>
<accession>A0A2T2NX43</accession>
<dbReference type="PRINTS" id="PR00344">
    <property type="entry name" value="BCTRLSENSOR"/>
</dbReference>
<dbReference type="PROSITE" id="PS50109">
    <property type="entry name" value="HIS_KIN"/>
    <property type="match status" value="1"/>
</dbReference>
<dbReference type="SUPFAM" id="SSF55781">
    <property type="entry name" value="GAF domain-like"/>
    <property type="match status" value="1"/>
</dbReference>
<dbReference type="InterPro" id="IPR001789">
    <property type="entry name" value="Sig_transdc_resp-reg_receiver"/>
</dbReference>
<dbReference type="OrthoDB" id="303614at2759"/>
<feature type="region of interest" description="Disordered" evidence="3">
    <location>
        <begin position="320"/>
        <end position="358"/>
    </location>
</feature>
<evidence type="ECO:0000256" key="2">
    <source>
        <dbReference type="PROSITE-ProRule" id="PRU00169"/>
    </source>
</evidence>
<feature type="domain" description="Histidine kinase" evidence="4">
    <location>
        <begin position="514"/>
        <end position="773"/>
    </location>
</feature>
<dbReference type="InterPro" id="IPR005467">
    <property type="entry name" value="His_kinase_dom"/>
</dbReference>
<keyword evidence="7" id="KW-1185">Reference proteome</keyword>
<sequence>MPPRPPRSFSESKREQDVRRLYGLAFRDIPYIPDASTTLRDHVAKAGKDKSLMAFAQLASIRLQTCRAMISLIDGERQHILAEATPTYSLRTISENTVDDRLCLGYVSIPRRMGVCEKVLALNTSRSASPEEGAVVIHDLAEDEKYPNLAQFDEFPRPRFYAGVALTTPRGVIVGALCVFDDKPRQGIPVEQIVYLQDIAATIMEYLDTLAIKEVHGRGEKMVHGMITFAQGDSTPNNSCENEISVQMQGSSLSACSTPEPEEFREKSNDREDPLIKLQKSAFPKSFRDMFSRAASILRVASDLDGVLILDASAVSRDENRLNGSLPQNYSENSQDTRSSSDGEQSGTPRTFGAPQSHTTRACQILGAASQAGMGPNQFYELILRKLLQKFPEGEVFNFDTNGEIITSGDDSESASSEGWLQRRSSSFGYARGVAEAIHVALPGSRSVAFVPFWDFERSRWFAGCLCWSNRADRILSRQHDLPIFKVFSHSIMYELGQLDSKAASQAKQTFLSSISHELRSPLHGILGSIQFLQDTSLDSFQLSMLDSMAASGQTLLQTLDNVLDYSTTSEVHRQLSTRKLKGENTIRLSARTSKSLRVNLLTEDPVDLGISTEEVAEAVFSGQTYQEFIHSSSGEAPSSRKTRFIILDIADGQDWDFCIPSGMFRRIIMNLLGNAMKFTPIGHIKISLQSGKEKSGLTPVTLTVTDTGSAICPDFLANKAFQPFSQEDPLSTGTGVGLSIVRHIVEIIGGNIEMTSNKDVGTQVSVKMPLIRDDREQKKPYPKRDRLNRILRRLSGKKIAIVHKDHSSEVDAISQVFSLQSQQEFTSALAYTLRSWLKMEVIETTGWGHTADLVICPEVSLDYLTAMRSQRPPGSKAPAMIFIAMDGLEAATLRSFPKVTNTESVVEITTQPCGPYKLAYLLNHCLDRYESPTENTPSESGPLVAPLSVGMQKITPYSHEMEDSSIPSSPTNTKPALIKWNYSSAESNTESQQDPPRVLIADDNAINRRLLGAFMKREKILYAEVVNGLQALEKYQENSTAFSVILMDISMPLMDGLTATRRIRRHEKRMNMKPCRIIALTGLTSASTRLEALTSGVDSFMTKPVNFRELKEMMFRKEGGTADGNTQETTT</sequence>
<dbReference type="InterPro" id="IPR036890">
    <property type="entry name" value="HATPase_C_sf"/>
</dbReference>
<keyword evidence="1 2" id="KW-0597">Phosphoprotein</keyword>
<dbReference type="Proteomes" id="UP000240883">
    <property type="component" value="Unassembled WGS sequence"/>
</dbReference>
<dbReference type="AlphaFoldDB" id="A0A2T2NX43"/>
<evidence type="ECO:0000259" key="4">
    <source>
        <dbReference type="PROSITE" id="PS50109"/>
    </source>
</evidence>